<dbReference type="Proteomes" id="UP000095709">
    <property type="component" value="Unassembled WGS sequence"/>
</dbReference>
<dbReference type="EMBL" id="CZAL01000022">
    <property type="protein sequence ID" value="CUP91225.1"/>
    <property type="molecule type" value="Genomic_DNA"/>
</dbReference>
<evidence type="ECO:0000313" key="1">
    <source>
        <dbReference type="EMBL" id="CUO76314.1"/>
    </source>
</evidence>
<dbReference type="Proteomes" id="UP000095706">
    <property type="component" value="Unassembled WGS sequence"/>
</dbReference>
<name>A0A174HN24_9FIRM</name>
<evidence type="ECO:0000313" key="4">
    <source>
        <dbReference type="Proteomes" id="UP000095709"/>
    </source>
</evidence>
<proteinExistence type="predicted"/>
<dbReference type="AlphaFoldDB" id="A0A174HN24"/>
<reference evidence="3 4" key="1">
    <citation type="submission" date="2015-09" db="EMBL/GenBank/DDBJ databases">
        <authorList>
            <consortium name="Pathogen Informatics"/>
        </authorList>
    </citation>
    <scope>NUCLEOTIDE SEQUENCE [LARGE SCALE GENOMIC DNA]</scope>
    <source>
        <strain evidence="1 3">2789STDY5608849</strain>
        <strain evidence="2 4">2789STDY5834885</strain>
    </source>
</reference>
<accession>A0A174HN24</accession>
<dbReference type="EMBL" id="CYYV01000014">
    <property type="protein sequence ID" value="CUO76314.1"/>
    <property type="molecule type" value="Genomic_DNA"/>
</dbReference>
<gene>
    <name evidence="1" type="ORF">ERS852406_02781</name>
    <name evidence="2" type="ORF">ERS852498_03125</name>
</gene>
<evidence type="ECO:0000313" key="2">
    <source>
        <dbReference type="EMBL" id="CUP91225.1"/>
    </source>
</evidence>
<protein>
    <submittedName>
        <fullName evidence="1">Uncharacterized protein</fullName>
    </submittedName>
</protein>
<organism evidence="1 3">
    <name type="scientific">Fusicatenibacter saccharivorans</name>
    <dbReference type="NCBI Taxonomy" id="1150298"/>
    <lineage>
        <taxon>Bacteria</taxon>
        <taxon>Bacillati</taxon>
        <taxon>Bacillota</taxon>
        <taxon>Clostridia</taxon>
        <taxon>Lachnospirales</taxon>
        <taxon>Lachnospiraceae</taxon>
        <taxon>Fusicatenibacter</taxon>
    </lineage>
</organism>
<sequence>MEAGDLLDSVKFSEGIKKPSGQDHTAAEGNYVIKASCRKKEARKTGIFFTLKKEWHQETALVLEKPGSCTSTIAANIRIQPESSRPESA</sequence>
<evidence type="ECO:0000313" key="3">
    <source>
        <dbReference type="Proteomes" id="UP000095706"/>
    </source>
</evidence>